<keyword evidence="3" id="KW-0472">Membrane</keyword>
<sequence length="330" mass="36843">MWWTGVQAEHTQMETRQSVDWADPTANSGNNGVKIAAAQSGEPPVQTEKASEGELLAQVYIPRFGDNWERNMVQGTTLEELNKHGLGHYDNTKMPGQVGNFALAGHRNGYGQPLGDVDKLQPGDPIIIRTKDYWYVYKYTNYEIVKPEEVRVISDDPQSTGTPTTKRLITMTTCEPKYSAPIYRWISYGEFSYWAKVSDGIPKELSSTDSSGRVQFINNEQPSPIAQLDSLVPVMLVALLAYAVIFIAALVAWRFPVLRAIRSGERRRPEVSAYGWLLRHQPGVLPVRLVLLGLLLFVVAAALFEWGFPWAASTIPVLREMSNFTAVPTA</sequence>
<dbReference type="InterPro" id="IPR005754">
    <property type="entry name" value="Sortase"/>
</dbReference>
<dbReference type="GO" id="GO:0016787">
    <property type="term" value="F:hydrolase activity"/>
    <property type="evidence" value="ECO:0007669"/>
    <property type="project" value="UniProtKB-KW"/>
</dbReference>
<dbReference type="InterPro" id="IPR042003">
    <property type="entry name" value="Sortase_E"/>
</dbReference>
<accession>A0A5N5RKP2</accession>
<evidence type="ECO:0000256" key="1">
    <source>
        <dbReference type="ARBA" id="ARBA00022801"/>
    </source>
</evidence>
<proteinExistence type="predicted"/>
<comment type="caution">
    <text evidence="4">The sequence shown here is derived from an EMBL/GenBank/DDBJ whole genome shotgun (WGS) entry which is preliminary data.</text>
</comment>
<reference evidence="4 5" key="1">
    <citation type="journal article" date="2019" name="Int. J. Syst. Evol. Microbiol.">
        <title>Bifidobacterium jacchi sp. nov., isolated from the faeces of a baby common marmoset (Callithrix jacchus).</title>
        <authorList>
            <person name="Modesto M."/>
            <person name="Watanabe K."/>
            <person name="Arita M."/>
            <person name="Satti M."/>
            <person name="Oki K."/>
            <person name="Sciavilla P."/>
            <person name="Patavino C."/>
            <person name="Camma C."/>
            <person name="Michelini S."/>
            <person name="Sgorbati B."/>
            <person name="Mattarelli P."/>
        </authorList>
    </citation>
    <scope>NUCLEOTIDE SEQUENCE [LARGE SCALE GENOMIC DNA]</scope>
    <source>
        <strain evidence="4 5">MRM 9.3</strain>
    </source>
</reference>
<dbReference type="AlphaFoldDB" id="A0A5N5RKP2"/>
<keyword evidence="1" id="KW-0378">Hydrolase</keyword>
<gene>
    <name evidence="4" type="ORF">EHS19_03295</name>
</gene>
<feature type="active site" description="Acyl-thioester intermediate" evidence="2">
    <location>
        <position position="174"/>
    </location>
</feature>
<dbReference type="InterPro" id="IPR053465">
    <property type="entry name" value="Sortase_Class_E"/>
</dbReference>
<dbReference type="CDD" id="cd05830">
    <property type="entry name" value="Sortase_E"/>
    <property type="match status" value="1"/>
</dbReference>
<feature type="transmembrane region" description="Helical" evidence="3">
    <location>
        <begin position="289"/>
        <end position="312"/>
    </location>
</feature>
<keyword evidence="5" id="KW-1185">Reference proteome</keyword>
<evidence type="ECO:0000256" key="2">
    <source>
        <dbReference type="PIRSR" id="PIRSR605754-1"/>
    </source>
</evidence>
<keyword evidence="3" id="KW-0812">Transmembrane</keyword>
<evidence type="ECO:0000256" key="3">
    <source>
        <dbReference type="SAM" id="Phobius"/>
    </source>
</evidence>
<dbReference type="Pfam" id="PF04203">
    <property type="entry name" value="Sortase"/>
    <property type="match status" value="1"/>
</dbReference>
<keyword evidence="3" id="KW-1133">Transmembrane helix</keyword>
<dbReference type="Gene3D" id="2.40.260.10">
    <property type="entry name" value="Sortase"/>
    <property type="match status" value="1"/>
</dbReference>
<dbReference type="NCBIfam" id="NF033747">
    <property type="entry name" value="class_E_sortase"/>
    <property type="match status" value="1"/>
</dbReference>
<organism evidence="4 5">
    <name type="scientific">Bifidobacterium jacchi</name>
    <dbReference type="NCBI Taxonomy" id="2490545"/>
    <lineage>
        <taxon>Bacteria</taxon>
        <taxon>Bacillati</taxon>
        <taxon>Actinomycetota</taxon>
        <taxon>Actinomycetes</taxon>
        <taxon>Bifidobacteriales</taxon>
        <taxon>Bifidobacteriaceae</taxon>
        <taxon>Bifidobacterium</taxon>
    </lineage>
</organism>
<protein>
    <submittedName>
        <fullName evidence="4">Class E sortase</fullName>
    </submittedName>
</protein>
<evidence type="ECO:0000313" key="4">
    <source>
        <dbReference type="EMBL" id="KAB5607858.1"/>
    </source>
</evidence>
<feature type="active site" description="Proton donor/acceptor" evidence="2">
    <location>
        <position position="106"/>
    </location>
</feature>
<dbReference type="EMBL" id="RQSP01000007">
    <property type="protein sequence ID" value="KAB5607858.1"/>
    <property type="molecule type" value="Genomic_DNA"/>
</dbReference>
<feature type="transmembrane region" description="Helical" evidence="3">
    <location>
        <begin position="231"/>
        <end position="253"/>
    </location>
</feature>
<name>A0A5N5RKP2_9BIFI</name>
<dbReference type="SUPFAM" id="SSF63817">
    <property type="entry name" value="Sortase"/>
    <property type="match status" value="1"/>
</dbReference>
<dbReference type="Proteomes" id="UP000326336">
    <property type="component" value="Unassembled WGS sequence"/>
</dbReference>
<dbReference type="InterPro" id="IPR023365">
    <property type="entry name" value="Sortase_dom-sf"/>
</dbReference>
<evidence type="ECO:0000313" key="5">
    <source>
        <dbReference type="Proteomes" id="UP000326336"/>
    </source>
</evidence>